<feature type="domain" description="Mannosylglycerate hydrolase MGH1-like glycoside hydrolase" evidence="2">
    <location>
        <begin position="277"/>
        <end position="581"/>
    </location>
</feature>
<sequence>MTDWTPQPFIQNAIVCLQAPLLVLSTPDGQLRAGAAGFFASDTRWVSRLVLTIDGAEPEAIHSELLDTHRARFVAVRRSAYDPTPDAAVSVERLRSAQQDGFEQITVSNHGRTPVVLPLRLETGCDLANISTVKSGRTPAALPAENTGSGLSWTHPHTGVSVTLTPSNTPDRIDPATGALEWTVDLAPGQSWTVSLALVADGVADAPAVVAAPSTDRRPWSDIQVRCADRRMSLLLDRSLADLQGLLLSDPQYPADRFLAAGAPWYLTLFGRDSLWAARMMLPLGTELAASTLRTLARRQGTAHNPETEEQPGKILHELRRETTRLSGGLTLPPLYYGSIDATLLFVVLLAEAWRWGMPQEDVATLLPHAERALEWLRLHADADGDGFVEYIRNDDNGLVNQGWKDSVDSVQSTRGRLASAPIALSEVQGYAYQAAVAGAALLSAFGRPGADYWLDWADALARRFRSAFWVEDAAGPYVAIALDGDKRPVDAVASNAGHLLGTGILSADESAAVAQRLAGPDMNSGWGLRTMSARSAGFNPVGYHTGSVWAHDTAIAVAGLATSGHHPAAASLIEGLLEAAAAFDYRLPELHGGEQRRPGSRPVPYPASCRPQAWAATAGISLLSSLLGLEPDLPSGRVALRPLAQSPVGSLEVSGIRLGTGDVTVTVDGHGDGSITGAPGSVHVETRPALPAASDPRIPRS</sequence>
<evidence type="ECO:0000313" key="4">
    <source>
        <dbReference type="Proteomes" id="UP001333996"/>
    </source>
</evidence>
<evidence type="ECO:0000259" key="1">
    <source>
        <dbReference type="Pfam" id="PF14742"/>
    </source>
</evidence>
<keyword evidence="4" id="KW-1185">Reference proteome</keyword>
<dbReference type="EMBL" id="JAYWVC010000174">
    <property type="protein sequence ID" value="MED7826704.1"/>
    <property type="molecule type" value="Genomic_DNA"/>
</dbReference>
<dbReference type="InterPro" id="IPR054491">
    <property type="entry name" value="MGH1-like_GH"/>
</dbReference>
<comment type="caution">
    <text evidence="3">The sequence shown here is derived from an EMBL/GenBank/DDBJ whole genome shotgun (WGS) entry which is preliminary data.</text>
</comment>
<dbReference type="Proteomes" id="UP001333996">
    <property type="component" value="Unassembled WGS sequence"/>
</dbReference>
<gene>
    <name evidence="3" type="ORF">VXC91_33360</name>
</gene>
<dbReference type="Gene3D" id="1.50.10.10">
    <property type="match status" value="1"/>
</dbReference>
<protein>
    <submittedName>
        <fullName evidence="3">Glycogen debranching N-terminal domain-containing protein</fullName>
    </submittedName>
</protein>
<name>A0ABU7FUC9_9ACTN</name>
<feature type="domain" description="Putative glycogen debranching enzyme N-terminal" evidence="1">
    <location>
        <begin position="19"/>
        <end position="196"/>
    </location>
</feature>
<dbReference type="InterPro" id="IPR008928">
    <property type="entry name" value="6-hairpin_glycosidase_sf"/>
</dbReference>
<proteinExistence type="predicted"/>
<dbReference type="RefSeq" id="WP_329511097.1">
    <property type="nucleotide sequence ID" value="NZ_BAAAYZ010000093.1"/>
</dbReference>
<evidence type="ECO:0000313" key="3">
    <source>
        <dbReference type="EMBL" id="MED7826704.1"/>
    </source>
</evidence>
<dbReference type="SUPFAM" id="SSF48208">
    <property type="entry name" value="Six-hairpin glycosidases"/>
    <property type="match status" value="1"/>
</dbReference>
<dbReference type="InterPro" id="IPR032856">
    <property type="entry name" value="GDE_N_bis"/>
</dbReference>
<dbReference type="Pfam" id="PF22422">
    <property type="entry name" value="MGH1-like_GH"/>
    <property type="match status" value="1"/>
</dbReference>
<evidence type="ECO:0000259" key="2">
    <source>
        <dbReference type="Pfam" id="PF22422"/>
    </source>
</evidence>
<reference evidence="3" key="1">
    <citation type="submission" date="2024-01" db="EMBL/GenBank/DDBJ databases">
        <title>First draft genome sequence data of TA4-1, the type strain of Gram-positive actinobacterium Streptomyces chiangmaiensis.</title>
        <authorList>
            <person name="Yasawong M."/>
            <person name="Nantapong N."/>
        </authorList>
    </citation>
    <scope>NUCLEOTIDE SEQUENCE</scope>
    <source>
        <strain evidence="3">TA4-1</strain>
    </source>
</reference>
<dbReference type="InterPro" id="IPR012341">
    <property type="entry name" value="6hp_glycosidase-like_sf"/>
</dbReference>
<organism evidence="3 4">
    <name type="scientific">Streptomyces chiangmaiensis</name>
    <dbReference type="NCBI Taxonomy" id="766497"/>
    <lineage>
        <taxon>Bacteria</taxon>
        <taxon>Bacillati</taxon>
        <taxon>Actinomycetota</taxon>
        <taxon>Actinomycetes</taxon>
        <taxon>Kitasatosporales</taxon>
        <taxon>Streptomycetaceae</taxon>
        <taxon>Streptomyces</taxon>
    </lineage>
</organism>
<accession>A0ABU7FUC9</accession>
<dbReference type="Pfam" id="PF14742">
    <property type="entry name" value="GDE_N_bis"/>
    <property type="match status" value="1"/>
</dbReference>